<protein>
    <recommendedName>
        <fullName evidence="3">Helicase-associated domain-containing protein</fullName>
    </recommendedName>
</protein>
<dbReference type="Proteomes" id="UP000469452">
    <property type="component" value="Unassembled WGS sequence"/>
</dbReference>
<evidence type="ECO:0000313" key="1">
    <source>
        <dbReference type="EMBL" id="KAF0775431.1"/>
    </source>
</evidence>
<reference evidence="1 2" key="1">
    <citation type="submission" date="2019-06" db="EMBL/GenBank/DDBJ databases">
        <title>Genomics analysis of Aphanomyces spp. identifies a new class of oomycete effector associated with host adaptation.</title>
        <authorList>
            <person name="Gaulin E."/>
        </authorList>
    </citation>
    <scope>NUCLEOTIDE SEQUENCE [LARGE SCALE GENOMIC DNA]</scope>
    <source>
        <strain evidence="1 2">E</strain>
    </source>
</reference>
<organism evidence="1 2">
    <name type="scientific">Aphanomyces astaci</name>
    <name type="common">Crayfish plague agent</name>
    <dbReference type="NCBI Taxonomy" id="112090"/>
    <lineage>
        <taxon>Eukaryota</taxon>
        <taxon>Sar</taxon>
        <taxon>Stramenopiles</taxon>
        <taxon>Oomycota</taxon>
        <taxon>Saprolegniomycetes</taxon>
        <taxon>Saprolegniales</taxon>
        <taxon>Verrucalvaceae</taxon>
        <taxon>Aphanomyces</taxon>
    </lineage>
</organism>
<accession>A0A6A5AY99</accession>
<dbReference type="EMBL" id="VJMI01001576">
    <property type="protein sequence ID" value="KAF0775431.1"/>
    <property type="molecule type" value="Genomic_DNA"/>
</dbReference>
<proteinExistence type="predicted"/>
<gene>
    <name evidence="1" type="ORF">AaE_000870</name>
</gene>
<dbReference type="AlphaFoldDB" id="A0A6A5AY99"/>
<sequence length="134" mass="14838">MSAAMTMLGGLLRRQGVRSMSSWKKAPFSVKDQELLLQVVQSVHETQGAGANLTSVLSTFVVPAEAAFPKELHGVKFPLEDLRSQYCLERLDGWVAQELDTYGIVWVPEVVQPKKWTKKARKAAAGNKETVLPE</sequence>
<comment type="caution">
    <text evidence="1">The sequence shown here is derived from an EMBL/GenBank/DDBJ whole genome shotgun (WGS) entry which is preliminary data.</text>
</comment>
<evidence type="ECO:0000313" key="2">
    <source>
        <dbReference type="Proteomes" id="UP000469452"/>
    </source>
</evidence>
<name>A0A6A5AY99_APHAT</name>
<dbReference type="VEuPathDB" id="FungiDB:H257_14080"/>
<evidence type="ECO:0008006" key="3">
    <source>
        <dbReference type="Google" id="ProtNLM"/>
    </source>
</evidence>